<dbReference type="PROSITE" id="PS51450">
    <property type="entry name" value="LRR"/>
    <property type="match status" value="1"/>
</dbReference>
<dbReference type="Gene3D" id="3.40.50.10140">
    <property type="entry name" value="Toll/interleukin-1 receptor homology (TIR) domain"/>
    <property type="match status" value="1"/>
</dbReference>
<dbReference type="GO" id="GO:0035556">
    <property type="term" value="P:intracellular signal transduction"/>
    <property type="evidence" value="ECO:0000318"/>
    <property type="project" value="GO_Central"/>
</dbReference>
<gene>
    <name evidence="15" type="ordered locus">VIT_13s0147g00120</name>
</gene>
<dbReference type="PROSITE" id="PS50104">
    <property type="entry name" value="TIR"/>
    <property type="match status" value="1"/>
</dbReference>
<keyword evidence="7" id="KW-0677">Repeat</keyword>
<keyword evidence="11" id="KW-0472">Membrane</keyword>
<dbReference type="AlphaFoldDB" id="F6GYX0"/>
<dbReference type="SMART" id="SM00367">
    <property type="entry name" value="LRR_CC"/>
    <property type="match status" value="5"/>
</dbReference>
<reference evidence="16" key="1">
    <citation type="journal article" date="2007" name="Nature">
        <title>The grapevine genome sequence suggests ancestral hexaploidization in major angiosperm phyla.</title>
        <authorList>
            <consortium name="The French-Italian Public Consortium for Grapevine Genome Characterization."/>
            <person name="Jaillon O."/>
            <person name="Aury J.-M."/>
            <person name="Noel B."/>
            <person name="Policriti A."/>
            <person name="Clepet C."/>
            <person name="Casagrande A."/>
            <person name="Choisne N."/>
            <person name="Aubourg S."/>
            <person name="Vitulo N."/>
            <person name="Jubin C."/>
            <person name="Vezzi A."/>
            <person name="Legeai F."/>
            <person name="Hugueney P."/>
            <person name="Dasilva C."/>
            <person name="Horner D."/>
            <person name="Mica E."/>
            <person name="Jublot D."/>
            <person name="Poulain J."/>
            <person name="Bruyere C."/>
            <person name="Billault A."/>
            <person name="Segurens B."/>
            <person name="Gouyvenoux M."/>
            <person name="Ugarte E."/>
            <person name="Cattonaro F."/>
            <person name="Anthouard V."/>
            <person name="Vico V."/>
            <person name="Del Fabbro C."/>
            <person name="Alaux M."/>
            <person name="Di Gaspero G."/>
            <person name="Dumas V."/>
            <person name="Felice N."/>
            <person name="Paillard S."/>
            <person name="Juman I."/>
            <person name="Moroldo M."/>
            <person name="Scalabrin S."/>
            <person name="Canaguier A."/>
            <person name="Le Clainche I."/>
            <person name="Malacrida G."/>
            <person name="Durand E."/>
            <person name="Pesole G."/>
            <person name="Laucou V."/>
            <person name="Chatelet P."/>
            <person name="Merdinoglu D."/>
            <person name="Delledonne M."/>
            <person name="Pezzotti M."/>
            <person name="Lecharny A."/>
            <person name="Scarpelli C."/>
            <person name="Artiguenave F."/>
            <person name="Pe M.E."/>
            <person name="Valle G."/>
            <person name="Morgante M."/>
            <person name="Caboche M."/>
            <person name="Adam-Blondon A.-F."/>
            <person name="Weissenbach J."/>
            <person name="Quetier F."/>
            <person name="Wincker P."/>
        </authorList>
    </citation>
    <scope>NUCLEOTIDE SEQUENCE [LARGE SCALE GENOMIC DNA]</scope>
    <source>
        <strain evidence="16">cv. Pinot noir / PN40024</strain>
    </source>
</reference>
<dbReference type="Pfam" id="PF23598">
    <property type="entry name" value="LRR_14"/>
    <property type="match status" value="1"/>
</dbReference>
<dbReference type="GO" id="GO:0015743">
    <property type="term" value="P:malate transport"/>
    <property type="evidence" value="ECO:0007669"/>
    <property type="project" value="InterPro"/>
</dbReference>
<evidence type="ECO:0000256" key="4">
    <source>
        <dbReference type="ARBA" id="ARBA00022490"/>
    </source>
</evidence>
<keyword evidence="16" id="KW-1185">Reference proteome</keyword>
<dbReference type="ExpressionAtlas" id="F6GYX0">
    <property type="expression patterns" value="baseline"/>
</dbReference>
<dbReference type="GO" id="GO:0050832">
    <property type="term" value="P:defense response to fungus"/>
    <property type="evidence" value="ECO:0007669"/>
    <property type="project" value="UniProtKB-ARBA"/>
</dbReference>
<dbReference type="InParanoid" id="F6GYX0"/>
<protein>
    <recommendedName>
        <fullName evidence="14">TIR domain-containing protein</fullName>
    </recommendedName>
</protein>
<keyword evidence="5" id="KW-0433">Leucine-rich repeat</keyword>
<dbReference type="InterPro" id="IPR035897">
    <property type="entry name" value="Toll_tir_struct_dom_sf"/>
</dbReference>
<evidence type="ECO:0000256" key="5">
    <source>
        <dbReference type="ARBA" id="ARBA00022614"/>
    </source>
</evidence>
<evidence type="ECO:0000256" key="2">
    <source>
        <dbReference type="ARBA" id="ARBA00004141"/>
    </source>
</evidence>
<dbReference type="GO" id="GO:0016020">
    <property type="term" value="C:membrane"/>
    <property type="evidence" value="ECO:0007669"/>
    <property type="project" value="UniProtKB-SubCell"/>
</dbReference>
<dbReference type="SMART" id="SM00255">
    <property type="entry name" value="TIR"/>
    <property type="match status" value="1"/>
</dbReference>
<keyword evidence="10" id="KW-0520">NAD</keyword>
<dbReference type="InterPro" id="IPR055414">
    <property type="entry name" value="LRR_R13L4/SHOC2-like"/>
</dbReference>
<evidence type="ECO:0000313" key="15">
    <source>
        <dbReference type="EMBL" id="CCB45156.1"/>
    </source>
</evidence>
<name>F6GYX0_VITVI</name>
<dbReference type="SUPFAM" id="SSF53474">
    <property type="entry name" value="alpha/beta-Hydrolases"/>
    <property type="match status" value="1"/>
</dbReference>
<dbReference type="HOGENOM" id="CLU_001561_1_1_1"/>
<keyword evidence="4" id="KW-0963">Cytoplasm</keyword>
<dbReference type="SMART" id="SM00369">
    <property type="entry name" value="LRR_TYP"/>
    <property type="match status" value="9"/>
</dbReference>
<keyword evidence="9" id="KW-1133">Transmembrane helix</keyword>
<organism evidence="15 16">
    <name type="scientific">Vitis vinifera</name>
    <name type="common">Grape</name>
    <dbReference type="NCBI Taxonomy" id="29760"/>
    <lineage>
        <taxon>Eukaryota</taxon>
        <taxon>Viridiplantae</taxon>
        <taxon>Streptophyta</taxon>
        <taxon>Embryophyta</taxon>
        <taxon>Tracheophyta</taxon>
        <taxon>Spermatophyta</taxon>
        <taxon>Magnoliopsida</taxon>
        <taxon>eudicotyledons</taxon>
        <taxon>Gunneridae</taxon>
        <taxon>Pentapetalae</taxon>
        <taxon>rosids</taxon>
        <taxon>Vitales</taxon>
        <taxon>Vitaceae</taxon>
        <taxon>Viteae</taxon>
        <taxon>Vitis</taxon>
    </lineage>
</organism>
<dbReference type="Gene3D" id="3.80.10.10">
    <property type="entry name" value="Ribonuclease Inhibitor"/>
    <property type="match status" value="4"/>
</dbReference>
<dbReference type="SUPFAM" id="SSF52200">
    <property type="entry name" value="Toll/Interleukin receptor TIR domain"/>
    <property type="match status" value="1"/>
</dbReference>
<dbReference type="GO" id="GO:0005737">
    <property type="term" value="C:cytoplasm"/>
    <property type="evidence" value="ECO:0007669"/>
    <property type="project" value="UniProtKB-SubCell"/>
</dbReference>
<evidence type="ECO:0000256" key="6">
    <source>
        <dbReference type="ARBA" id="ARBA00022692"/>
    </source>
</evidence>
<evidence type="ECO:0000256" key="1">
    <source>
        <dbReference type="ARBA" id="ARBA00004123"/>
    </source>
</evidence>
<keyword evidence="12" id="KW-0539">Nucleus</keyword>
<comment type="subcellular location">
    <subcellularLocation>
        <location evidence="3">Cytoplasm</location>
    </subcellularLocation>
    <subcellularLocation>
        <location evidence="2">Membrane</location>
        <topology evidence="2">Multi-pass membrane protein</topology>
    </subcellularLocation>
    <subcellularLocation>
        <location evidence="1">Nucleus</location>
    </subcellularLocation>
</comment>
<keyword evidence="6" id="KW-0812">Transmembrane</keyword>
<dbReference type="GO" id="GO:0043068">
    <property type="term" value="P:positive regulation of programmed cell death"/>
    <property type="evidence" value="ECO:0007669"/>
    <property type="project" value="UniProtKB-ARBA"/>
</dbReference>
<dbReference type="InterPro" id="IPR006553">
    <property type="entry name" value="Leu-rich_rpt_Cys-con_subtyp"/>
</dbReference>
<dbReference type="PaxDb" id="29760-VIT_13s0147g00120.t01"/>
<evidence type="ECO:0000313" key="16">
    <source>
        <dbReference type="Proteomes" id="UP000009183"/>
    </source>
</evidence>
<dbReference type="InterPro" id="IPR029058">
    <property type="entry name" value="AB_hydrolase_fold"/>
</dbReference>
<dbReference type="FunFam" id="3.40.50.10140:FF:000007">
    <property type="entry name" value="Disease resistance protein (TIR-NBS-LRR class)"/>
    <property type="match status" value="1"/>
</dbReference>
<feature type="domain" description="TIR" evidence="14">
    <location>
        <begin position="23"/>
        <end position="191"/>
    </location>
</feature>
<evidence type="ECO:0000256" key="10">
    <source>
        <dbReference type="ARBA" id="ARBA00023027"/>
    </source>
</evidence>
<dbReference type="InterPro" id="IPR003591">
    <property type="entry name" value="Leu-rich_rpt_typical-subtyp"/>
</dbReference>
<dbReference type="InterPro" id="IPR001611">
    <property type="entry name" value="Leu-rich_rpt"/>
</dbReference>
<dbReference type="SUPFAM" id="SSF52058">
    <property type="entry name" value="L domain-like"/>
    <property type="match status" value="2"/>
</dbReference>
<proteinExistence type="inferred from homology"/>
<dbReference type="EMBL" id="FN594976">
    <property type="protein sequence ID" value="CCB45156.1"/>
    <property type="molecule type" value="Genomic_DNA"/>
</dbReference>
<dbReference type="InterPro" id="IPR032675">
    <property type="entry name" value="LRR_dom_sf"/>
</dbReference>
<dbReference type="Pfam" id="PF01582">
    <property type="entry name" value="TIR"/>
    <property type="match status" value="1"/>
</dbReference>
<evidence type="ECO:0000256" key="13">
    <source>
        <dbReference type="ARBA" id="ARBA00061488"/>
    </source>
</evidence>
<dbReference type="Pfam" id="PF11744">
    <property type="entry name" value="ALMT"/>
    <property type="match status" value="1"/>
</dbReference>
<evidence type="ECO:0000256" key="7">
    <source>
        <dbReference type="ARBA" id="ARBA00022737"/>
    </source>
</evidence>
<dbReference type="Proteomes" id="UP000009183">
    <property type="component" value="Chromosome 13"/>
</dbReference>
<dbReference type="PANTHER" id="PTHR45752:SF171">
    <property type="entry name" value="TMV RESISTANCE PROTEIN N-LIKE"/>
    <property type="match status" value="1"/>
</dbReference>
<dbReference type="eggNOG" id="KOG4711">
    <property type="taxonomic scope" value="Eukaryota"/>
</dbReference>
<dbReference type="STRING" id="29760.F6GYX0"/>
<accession>F6GYX0</accession>
<dbReference type="InterPro" id="IPR000157">
    <property type="entry name" value="TIR_dom"/>
</dbReference>
<dbReference type="PANTHER" id="PTHR45752">
    <property type="entry name" value="LEUCINE-RICH REPEAT-CONTAINING"/>
    <property type="match status" value="1"/>
</dbReference>
<dbReference type="Pfam" id="PF23286">
    <property type="entry name" value="LRR_13"/>
    <property type="match status" value="2"/>
</dbReference>
<dbReference type="GO" id="GO:0005634">
    <property type="term" value="C:nucleus"/>
    <property type="evidence" value="ECO:0007669"/>
    <property type="project" value="UniProtKB-SubCell"/>
</dbReference>
<evidence type="ECO:0000256" key="8">
    <source>
        <dbReference type="ARBA" id="ARBA00022821"/>
    </source>
</evidence>
<evidence type="ECO:0000256" key="9">
    <source>
        <dbReference type="ARBA" id="ARBA00022989"/>
    </source>
</evidence>
<dbReference type="InterPro" id="IPR020966">
    <property type="entry name" value="ALMT"/>
</dbReference>
<dbReference type="InterPro" id="IPR058546">
    <property type="entry name" value="RPS4B/Roq1-like_LRR"/>
</dbReference>
<dbReference type="InterPro" id="IPR050715">
    <property type="entry name" value="LRR-SigEffector_domain"/>
</dbReference>
<comment type="similarity">
    <text evidence="13">Belongs to the disease resistance TIR-NB-LRR family.</text>
</comment>
<keyword evidence="8" id="KW-0611">Plant defense</keyword>
<evidence type="ECO:0000256" key="3">
    <source>
        <dbReference type="ARBA" id="ARBA00004496"/>
    </source>
</evidence>
<sequence length="982" mass="111832">MTSTNTQIISYSPSSSSKSTHQFTYEVFLSFRGEDTRYGFTDHLYEALISCGIRTFRDDEELARGGIIASELLEAIEESKIFVIIFSENYAASRWCLDELVKISECGATEGRRILPIFYHVDPSHVRKQRGSYEKAFVDHEKEADEEKREKIQKWRSALAKVGNLAGYDLQKYQYEARLIKEIIDVILKELNSKLLLHYLEELKILNLSESQQLNEIPHFSNMSNLEQLNVKGCRSLDNVDSSVGFLKKLTLLNLRGCQKIRSLPSTIQNLVSLKSLYIDGTAIEELPSSICHLTSLQVLSISECKNLRSLPSSICRLKYLEELNLYDCSNLETFPEIMEDMECLKSLDLSGTCIKELPSSIEFLKHLVDLRLVKCENLRSLPSSICRLKYLKGLNLFDCPNFETFPEIMEDMESLQELDLSGTCIKELPSSIEFLKHLVDLQLVKCENLRSLPSSICRLKYLEKLNLSDCSNLETFPKIMEDMECLKLLVLSGTCIKELPSSIEFLKHLTDLRLVKCENLRSLPSSICRLKYLEELNLYDCSNLENFPEIMEDMECLYLLNLSGTCIKELPSSIEFLKHLTYLRLVKCENLRSLPSSICRLKYLEKLDLYDCSNLETFPEIMEDMESLQELDLGGTCIKELPSSIGYLNHLIHLHLSHCKNLRSLPSNIGRLKLLQKVCLGGCPNLVTEGIENLINLGLLETQYLMDGVTLSDLRCLSLLKRLDLSQNNMRHIPTAITQLCNLRCLNISHCKMLEEIPELPSSLREINAHDCPIFGTLSNPSTLLWYFLLKWFKKIEVMMQGKSQKMNIQGYTVGNPITNHFSDFNSRIAYTHQVGILSYELYEFGICNWLSSTILISSTTAVFVSIGICPMWAGDDLHKLVAGNVEKLGNFLEGFSGEYFRVLGDGESKDSKTFLQGYKSILTSKIIEDSLPEPRIVDQKNMEEEHKVVLSGKAGEVDYLHSLHGQIGKPKANVFTRFTG</sequence>
<evidence type="ECO:0000259" key="14">
    <source>
        <dbReference type="PROSITE" id="PS50104"/>
    </source>
</evidence>
<evidence type="ECO:0000256" key="11">
    <source>
        <dbReference type="ARBA" id="ARBA00023136"/>
    </source>
</evidence>
<evidence type="ECO:0000256" key="12">
    <source>
        <dbReference type="ARBA" id="ARBA00023242"/>
    </source>
</evidence>